<dbReference type="RefSeq" id="WP_145211017.1">
    <property type="nucleotide sequence ID" value="NZ_CP036432.1"/>
</dbReference>
<evidence type="ECO:0000259" key="2">
    <source>
        <dbReference type="Pfam" id="PF01757"/>
    </source>
</evidence>
<organism evidence="3 4">
    <name type="scientific">Stieleria magnilauensis</name>
    <dbReference type="NCBI Taxonomy" id="2527963"/>
    <lineage>
        <taxon>Bacteria</taxon>
        <taxon>Pseudomonadati</taxon>
        <taxon>Planctomycetota</taxon>
        <taxon>Planctomycetia</taxon>
        <taxon>Pirellulales</taxon>
        <taxon>Pirellulaceae</taxon>
        <taxon>Stieleria</taxon>
    </lineage>
</organism>
<keyword evidence="3" id="KW-0012">Acyltransferase</keyword>
<feature type="domain" description="Acyltransferase 3" evidence="2">
    <location>
        <begin position="17"/>
        <end position="362"/>
    </location>
</feature>
<feature type="transmembrane region" description="Helical" evidence="1">
    <location>
        <begin position="342"/>
        <end position="367"/>
    </location>
</feature>
<evidence type="ECO:0000313" key="3">
    <source>
        <dbReference type="EMBL" id="QDV83753.1"/>
    </source>
</evidence>
<accession>A0ABX5XP24</accession>
<sequence length="394" mass="45263">MNESASSKSIVASNHIPELDGVRGLAILAVTLYRFSRDTPTDTRLGAVLHDALTLGSRGVELFFVLSGFLITGVLLDAKSSPHRYRNFFARRSLRIFPLYFTALALFVVILPWVLGSRAPFTQATEQQFYLWTYLSNIRMSWMGEWNFGRLDHFWSLAVEEHFYLIWPWIIFTVPDRWLLRVTGIGFVACAASRIVFAAWSDNDVAPDVFSFFRFDAMLIGAMLVIYRRSQPTTRSPVQSIRVLRTLLILSFVATLAVALFNRRLLTVAETAFPVSFALLIAVVLRPESQNNLARVFRWSWLRSLGKYSYAMYVFQSPLIPLVALPPFSASAFDRLGGDDSIVAHLIYIAFMFVLTYCVAVASWHLLEKHCLRWKRYFHSESESRQRIQRHNHR</sequence>
<feature type="transmembrane region" description="Helical" evidence="1">
    <location>
        <begin position="97"/>
        <end position="115"/>
    </location>
</feature>
<dbReference type="PANTHER" id="PTHR23028">
    <property type="entry name" value="ACETYLTRANSFERASE"/>
    <property type="match status" value="1"/>
</dbReference>
<keyword evidence="1" id="KW-0472">Membrane</keyword>
<evidence type="ECO:0000313" key="4">
    <source>
        <dbReference type="Proteomes" id="UP000318081"/>
    </source>
</evidence>
<keyword evidence="1" id="KW-0812">Transmembrane</keyword>
<feature type="transmembrane region" description="Helical" evidence="1">
    <location>
        <begin position="272"/>
        <end position="289"/>
    </location>
</feature>
<keyword evidence="3" id="KW-0808">Transferase</keyword>
<dbReference type="EC" id="2.3.1.-" evidence="3"/>
<dbReference type="Proteomes" id="UP000318081">
    <property type="component" value="Chromosome"/>
</dbReference>
<feature type="transmembrane region" description="Helical" evidence="1">
    <location>
        <begin position="153"/>
        <end position="171"/>
    </location>
</feature>
<dbReference type="InterPro" id="IPR002656">
    <property type="entry name" value="Acyl_transf_3_dom"/>
</dbReference>
<name>A0ABX5XP24_9BACT</name>
<protein>
    <submittedName>
        <fullName evidence="3">O-acetyltransferase OatA</fullName>
        <ecNumber evidence="3">2.3.1.-</ecNumber>
    </submittedName>
</protein>
<dbReference type="EMBL" id="CP036432">
    <property type="protein sequence ID" value="QDV83753.1"/>
    <property type="molecule type" value="Genomic_DNA"/>
</dbReference>
<evidence type="ECO:0000256" key="1">
    <source>
        <dbReference type="SAM" id="Phobius"/>
    </source>
</evidence>
<gene>
    <name evidence="3" type="primary">oatA_1</name>
    <name evidence="3" type="ORF">TBK1r_26950</name>
</gene>
<feature type="transmembrane region" description="Helical" evidence="1">
    <location>
        <begin position="310"/>
        <end position="330"/>
    </location>
</feature>
<feature type="transmembrane region" description="Helical" evidence="1">
    <location>
        <begin position="247"/>
        <end position="266"/>
    </location>
</feature>
<dbReference type="GO" id="GO:0016746">
    <property type="term" value="F:acyltransferase activity"/>
    <property type="evidence" value="ECO:0007669"/>
    <property type="project" value="UniProtKB-KW"/>
</dbReference>
<feature type="transmembrane region" description="Helical" evidence="1">
    <location>
        <begin position="178"/>
        <end position="197"/>
    </location>
</feature>
<feature type="transmembrane region" description="Helical" evidence="1">
    <location>
        <begin position="209"/>
        <end position="227"/>
    </location>
</feature>
<dbReference type="Pfam" id="PF01757">
    <property type="entry name" value="Acyl_transf_3"/>
    <property type="match status" value="1"/>
</dbReference>
<proteinExistence type="predicted"/>
<keyword evidence="1" id="KW-1133">Transmembrane helix</keyword>
<dbReference type="InterPro" id="IPR050879">
    <property type="entry name" value="Acyltransferase_3"/>
</dbReference>
<reference evidence="3 4" key="1">
    <citation type="submission" date="2019-02" db="EMBL/GenBank/DDBJ databases">
        <title>Deep-cultivation of Planctomycetes and their phenomic and genomic characterization uncovers novel biology.</title>
        <authorList>
            <person name="Wiegand S."/>
            <person name="Jogler M."/>
            <person name="Boedeker C."/>
            <person name="Pinto D."/>
            <person name="Vollmers J."/>
            <person name="Rivas-Marin E."/>
            <person name="Kohn T."/>
            <person name="Peeters S.H."/>
            <person name="Heuer A."/>
            <person name="Rast P."/>
            <person name="Oberbeckmann S."/>
            <person name="Bunk B."/>
            <person name="Jeske O."/>
            <person name="Meyerdierks A."/>
            <person name="Storesund J.E."/>
            <person name="Kallscheuer N."/>
            <person name="Luecker S."/>
            <person name="Lage O.M."/>
            <person name="Pohl T."/>
            <person name="Merkel B.J."/>
            <person name="Hornburger P."/>
            <person name="Mueller R.-W."/>
            <person name="Bruemmer F."/>
            <person name="Labrenz M."/>
            <person name="Spormann A.M."/>
            <person name="Op den Camp H."/>
            <person name="Overmann J."/>
            <person name="Amann R."/>
            <person name="Jetten M.S.M."/>
            <person name="Mascher T."/>
            <person name="Medema M.H."/>
            <person name="Devos D.P."/>
            <person name="Kaster A.-K."/>
            <person name="Ovreas L."/>
            <person name="Rohde M."/>
            <person name="Galperin M.Y."/>
            <person name="Jogler C."/>
        </authorList>
    </citation>
    <scope>NUCLEOTIDE SEQUENCE [LARGE SCALE GENOMIC DNA]</scope>
    <source>
        <strain evidence="3 4">TBK1r</strain>
    </source>
</reference>
<keyword evidence="4" id="KW-1185">Reference proteome</keyword>
<dbReference type="PANTHER" id="PTHR23028:SF53">
    <property type="entry name" value="ACYL_TRANSF_3 DOMAIN-CONTAINING PROTEIN"/>
    <property type="match status" value="1"/>
</dbReference>
<feature type="transmembrane region" description="Helical" evidence="1">
    <location>
        <begin position="59"/>
        <end position="76"/>
    </location>
</feature>